<gene>
    <name evidence="1" type="ORF">MTBPR1_50129</name>
</gene>
<dbReference type="AlphaFoldDB" id="A0A1C3RJG8"/>
<evidence type="ECO:0000313" key="2">
    <source>
        <dbReference type="Proteomes" id="UP000231658"/>
    </source>
</evidence>
<proteinExistence type="predicted"/>
<keyword evidence="2" id="KW-1185">Reference proteome</keyword>
<dbReference type="EMBL" id="FLYE01000044">
    <property type="protein sequence ID" value="SCA57373.1"/>
    <property type="molecule type" value="Genomic_DNA"/>
</dbReference>
<protein>
    <submittedName>
        <fullName evidence="1">Uncharacterized protein</fullName>
    </submittedName>
</protein>
<reference evidence="1 2" key="1">
    <citation type="submission" date="2016-07" db="EMBL/GenBank/DDBJ databases">
        <authorList>
            <person name="Lefevre C.T."/>
        </authorList>
    </citation>
    <scope>NUCLEOTIDE SEQUENCE [LARGE SCALE GENOMIC DNA]</scope>
    <source>
        <strain evidence="1">PR1</strain>
    </source>
</reference>
<sequence>MDQLSLNTTDHIDIKGEVALSAFPFFSCLRNIISKELRY</sequence>
<dbReference type="STRING" id="1867952.MTBPR1_50129"/>
<evidence type="ECO:0000313" key="1">
    <source>
        <dbReference type="EMBL" id="SCA57373.1"/>
    </source>
</evidence>
<dbReference type="Proteomes" id="UP000231658">
    <property type="component" value="Unassembled WGS sequence"/>
</dbReference>
<name>A0A1C3RJG8_9PROT</name>
<accession>A0A1C3RJG8</accession>
<organism evidence="1 2">
    <name type="scientific">Candidatus Terasakiella magnetica</name>
    <dbReference type="NCBI Taxonomy" id="1867952"/>
    <lineage>
        <taxon>Bacteria</taxon>
        <taxon>Pseudomonadati</taxon>
        <taxon>Pseudomonadota</taxon>
        <taxon>Alphaproteobacteria</taxon>
        <taxon>Rhodospirillales</taxon>
        <taxon>Terasakiellaceae</taxon>
        <taxon>Terasakiella</taxon>
    </lineage>
</organism>